<keyword evidence="3 4" id="KW-0862">Zinc</keyword>
<evidence type="ECO:0000313" key="10">
    <source>
        <dbReference type="RefSeq" id="XP_032830546.1"/>
    </source>
</evidence>
<dbReference type="PROSITE" id="PS51081">
    <property type="entry name" value="ZF_SIAH"/>
    <property type="match status" value="1"/>
</dbReference>
<dbReference type="PROSITE" id="PS50145">
    <property type="entry name" value="ZF_TRAF"/>
    <property type="match status" value="1"/>
</dbReference>
<dbReference type="InterPro" id="IPR001293">
    <property type="entry name" value="Znf_TRAF"/>
</dbReference>
<dbReference type="InterPro" id="IPR017907">
    <property type="entry name" value="Znf_RING_CS"/>
</dbReference>
<evidence type="ECO:0000259" key="6">
    <source>
        <dbReference type="PROSITE" id="PS50089"/>
    </source>
</evidence>
<dbReference type="PANTHER" id="PTHR10131">
    <property type="entry name" value="TNF RECEPTOR ASSOCIATED FACTOR"/>
    <property type="match status" value="1"/>
</dbReference>
<evidence type="ECO:0000256" key="3">
    <source>
        <dbReference type="ARBA" id="ARBA00022833"/>
    </source>
</evidence>
<evidence type="ECO:0000259" key="7">
    <source>
        <dbReference type="PROSITE" id="PS50145"/>
    </source>
</evidence>
<evidence type="ECO:0000313" key="9">
    <source>
        <dbReference type="Proteomes" id="UP001318040"/>
    </source>
</evidence>
<evidence type="ECO:0000256" key="4">
    <source>
        <dbReference type="PROSITE-ProRule" id="PRU00207"/>
    </source>
</evidence>
<dbReference type="InterPro" id="IPR001841">
    <property type="entry name" value="Znf_RING"/>
</dbReference>
<proteinExistence type="predicted"/>
<accession>A0AAJ7U641</accession>
<feature type="region of interest" description="Disordered" evidence="5">
    <location>
        <begin position="331"/>
        <end position="351"/>
    </location>
</feature>
<evidence type="ECO:0000256" key="5">
    <source>
        <dbReference type="SAM" id="MobiDB-lite"/>
    </source>
</evidence>
<dbReference type="Gene3D" id="3.30.40.10">
    <property type="entry name" value="Zinc/RING finger domain, C3HC4 (zinc finger)"/>
    <property type="match status" value="2"/>
</dbReference>
<evidence type="ECO:0000259" key="8">
    <source>
        <dbReference type="PROSITE" id="PS51081"/>
    </source>
</evidence>
<protein>
    <submittedName>
        <fullName evidence="10 11">E3 ubiquitin-protein ligase NRDP1-like isoform X1</fullName>
    </submittedName>
</protein>
<dbReference type="Proteomes" id="UP001318040">
    <property type="component" value="Chromosome 54"/>
</dbReference>
<dbReference type="KEGG" id="pmrn:116954171"/>
<dbReference type="SMART" id="SM00184">
    <property type="entry name" value="RING"/>
    <property type="match status" value="1"/>
</dbReference>
<keyword evidence="9" id="KW-1185">Reference proteome</keyword>
<keyword evidence="2 4" id="KW-0863">Zinc-finger</keyword>
<name>A0AAJ7U641_PETMA</name>
<keyword evidence="1 4" id="KW-0479">Metal-binding</keyword>
<feature type="domain" description="TRAF-type" evidence="7">
    <location>
        <begin position="123"/>
        <end position="155"/>
    </location>
</feature>
<evidence type="ECO:0000256" key="2">
    <source>
        <dbReference type="ARBA" id="ARBA00022771"/>
    </source>
</evidence>
<dbReference type="GeneID" id="116954171"/>
<dbReference type="PROSITE" id="PS50089">
    <property type="entry name" value="ZF_RING_2"/>
    <property type="match status" value="1"/>
</dbReference>
<dbReference type="Pfam" id="PF13923">
    <property type="entry name" value="zf-C3HC4_2"/>
    <property type="match status" value="1"/>
</dbReference>
<dbReference type="AlphaFoldDB" id="A0AAJ7U641"/>
<evidence type="ECO:0000256" key="1">
    <source>
        <dbReference type="ARBA" id="ARBA00022723"/>
    </source>
</evidence>
<dbReference type="InterPro" id="IPR013083">
    <property type="entry name" value="Znf_RING/FYVE/PHD"/>
</dbReference>
<dbReference type="GO" id="GO:0008270">
    <property type="term" value="F:zinc ion binding"/>
    <property type="evidence" value="ECO:0007669"/>
    <property type="project" value="UniProtKB-KW"/>
</dbReference>
<dbReference type="RefSeq" id="XP_032830547.1">
    <property type="nucleotide sequence ID" value="XM_032974656.1"/>
</dbReference>
<dbReference type="PANTHER" id="PTHR10131:SF157">
    <property type="entry name" value="RECEPTOR-ASSOCIATED FACTOR, PUTATIVE-RELATED"/>
    <property type="match status" value="1"/>
</dbReference>
<sequence length="351" mass="38081">MGVWGRGVSLRTCEPGIRACAAMGYDAERFVGRVKDGLLCCVCRDVLEDPLQAPCEHAFCSACIHGWLVHNHTCPEDRQPLDASELRPLFRYMRNDLNALRLHCTHRARGCEGVCALETIAIHEQQCPYTPTPCPHTGCGAVLDRQNVVAHAMSCQLGELSPDLSDYVGLEAGSPVTNPHKMLSTLYIVPELRAELHLLRSEMECWVGELRHEMEARLDSQRRHMVQKEGLLMGHITELKGELCRASQEVALLRRDLERARQESHEPLALRAALPPASLSAALTLSTSASPASAALTVPAPSSSSSPVVAMSPLSSSASAPSLAGRMAALSRSAPVHGGNVKRRQQDIAVV</sequence>
<feature type="zinc finger region" description="TRAF-type" evidence="4">
    <location>
        <begin position="123"/>
        <end position="155"/>
    </location>
</feature>
<dbReference type="SUPFAM" id="SSF57850">
    <property type="entry name" value="RING/U-box"/>
    <property type="match status" value="1"/>
</dbReference>
<reference evidence="10 11" key="1">
    <citation type="submission" date="2025-04" db="UniProtKB">
        <authorList>
            <consortium name="RefSeq"/>
        </authorList>
    </citation>
    <scope>IDENTIFICATION</scope>
    <source>
        <tissue evidence="10 11">Sperm</tissue>
    </source>
</reference>
<feature type="domain" description="RING-type" evidence="6">
    <location>
        <begin position="40"/>
        <end position="78"/>
    </location>
</feature>
<feature type="domain" description="SIAH-type" evidence="8">
    <location>
        <begin position="99"/>
        <end position="157"/>
    </location>
</feature>
<dbReference type="PROSITE" id="PS00518">
    <property type="entry name" value="ZF_RING_1"/>
    <property type="match status" value="1"/>
</dbReference>
<dbReference type="GO" id="GO:0043122">
    <property type="term" value="P:regulation of canonical NF-kappaB signal transduction"/>
    <property type="evidence" value="ECO:0007669"/>
    <property type="project" value="TreeGrafter"/>
</dbReference>
<gene>
    <name evidence="10 11" type="primary">LOC116954171</name>
</gene>
<dbReference type="SUPFAM" id="SSF49599">
    <property type="entry name" value="TRAF domain-like"/>
    <property type="match status" value="1"/>
</dbReference>
<organism evidence="9 10">
    <name type="scientific">Petromyzon marinus</name>
    <name type="common">Sea lamprey</name>
    <dbReference type="NCBI Taxonomy" id="7757"/>
    <lineage>
        <taxon>Eukaryota</taxon>
        <taxon>Metazoa</taxon>
        <taxon>Chordata</taxon>
        <taxon>Craniata</taxon>
        <taxon>Vertebrata</taxon>
        <taxon>Cyclostomata</taxon>
        <taxon>Hyperoartia</taxon>
        <taxon>Petromyzontiformes</taxon>
        <taxon>Petromyzontidae</taxon>
        <taxon>Petromyzon</taxon>
    </lineage>
</organism>
<dbReference type="RefSeq" id="XP_032830546.1">
    <property type="nucleotide sequence ID" value="XM_032974655.1"/>
</dbReference>
<feature type="region of interest" description="Disordered" evidence="5">
    <location>
        <begin position="295"/>
        <end position="317"/>
    </location>
</feature>
<evidence type="ECO:0000313" key="11">
    <source>
        <dbReference type="RefSeq" id="XP_032830547.1"/>
    </source>
</evidence>
<dbReference type="InterPro" id="IPR013010">
    <property type="entry name" value="Znf_SIAH"/>
</dbReference>